<keyword evidence="2" id="KW-0012">Acyltransferase</keyword>
<dbReference type="EMBL" id="JAQZAO010000001">
    <property type="protein sequence ID" value="MDD7964204.1"/>
    <property type="molecule type" value="Genomic_DNA"/>
</dbReference>
<evidence type="ECO:0000256" key="1">
    <source>
        <dbReference type="ARBA" id="ARBA00022679"/>
    </source>
</evidence>
<keyword evidence="5" id="KW-1185">Reference proteome</keyword>
<gene>
    <name evidence="4" type="ORF">PGB27_02480</name>
</gene>
<evidence type="ECO:0000256" key="2">
    <source>
        <dbReference type="ARBA" id="ARBA00023315"/>
    </source>
</evidence>
<evidence type="ECO:0000259" key="3">
    <source>
        <dbReference type="PROSITE" id="PS51186"/>
    </source>
</evidence>
<accession>A0ABT5SN39</accession>
<comment type="caution">
    <text evidence="4">The sequence shown here is derived from an EMBL/GenBank/DDBJ whole genome shotgun (WGS) entry which is preliminary data.</text>
</comment>
<feature type="domain" description="N-acetyltransferase" evidence="3">
    <location>
        <begin position="1"/>
        <end position="150"/>
    </location>
</feature>
<dbReference type="Pfam" id="PF00583">
    <property type="entry name" value="Acetyltransf_1"/>
    <property type="match status" value="1"/>
</dbReference>
<name>A0ABT5SN39_9PSEU</name>
<reference evidence="4 5" key="1">
    <citation type="submission" date="2023-02" db="EMBL/GenBank/DDBJ databases">
        <title>Genome sequencing required for Actinomycetospora new species description.</title>
        <authorList>
            <person name="Saimee Y."/>
            <person name="Duangmal K."/>
        </authorList>
    </citation>
    <scope>NUCLEOTIDE SEQUENCE [LARGE SCALE GENOMIC DNA]</scope>
    <source>
        <strain evidence="4 5">DW7H6</strain>
    </source>
</reference>
<dbReference type="RefSeq" id="WP_274198745.1">
    <property type="nucleotide sequence ID" value="NZ_JAQZAO010000001.1"/>
</dbReference>
<dbReference type="InterPro" id="IPR000182">
    <property type="entry name" value="GNAT_dom"/>
</dbReference>
<dbReference type="Proteomes" id="UP001300763">
    <property type="component" value="Unassembled WGS sequence"/>
</dbReference>
<dbReference type="InterPro" id="IPR016181">
    <property type="entry name" value="Acyl_CoA_acyltransferase"/>
</dbReference>
<proteinExistence type="predicted"/>
<dbReference type="CDD" id="cd04301">
    <property type="entry name" value="NAT_SF"/>
    <property type="match status" value="1"/>
</dbReference>
<sequence>MPVRAARGHELEALRQIEIAAGAVFREVGMDPIADDAPPSVVVLQGALDRGGLWVAADGDRPVAYLMDDVVDGEAHLEQVSVHPAHARRGLGARLVEDLAARARSAGRAAVTLTTFVDVPWNAPYYARLGFRVLADDELGPGLRAVRRAEVARGLDRWPRVAMRLDLTEGDR</sequence>
<dbReference type="SUPFAM" id="SSF55729">
    <property type="entry name" value="Acyl-CoA N-acyltransferases (Nat)"/>
    <property type="match status" value="1"/>
</dbReference>
<organism evidence="4 5">
    <name type="scientific">Actinomycetospora lemnae</name>
    <dbReference type="NCBI Taxonomy" id="3019891"/>
    <lineage>
        <taxon>Bacteria</taxon>
        <taxon>Bacillati</taxon>
        <taxon>Actinomycetota</taxon>
        <taxon>Actinomycetes</taxon>
        <taxon>Pseudonocardiales</taxon>
        <taxon>Pseudonocardiaceae</taxon>
        <taxon>Actinomycetospora</taxon>
    </lineage>
</organism>
<dbReference type="Gene3D" id="3.40.630.30">
    <property type="match status" value="1"/>
</dbReference>
<evidence type="ECO:0000313" key="4">
    <source>
        <dbReference type="EMBL" id="MDD7964204.1"/>
    </source>
</evidence>
<evidence type="ECO:0000313" key="5">
    <source>
        <dbReference type="Proteomes" id="UP001300763"/>
    </source>
</evidence>
<dbReference type="PROSITE" id="PS51186">
    <property type="entry name" value="GNAT"/>
    <property type="match status" value="1"/>
</dbReference>
<dbReference type="PANTHER" id="PTHR43800">
    <property type="entry name" value="PEPTIDYL-LYSINE N-ACETYLTRANSFERASE YJAB"/>
    <property type="match status" value="1"/>
</dbReference>
<dbReference type="PANTHER" id="PTHR43800:SF1">
    <property type="entry name" value="PEPTIDYL-LYSINE N-ACETYLTRANSFERASE YJAB"/>
    <property type="match status" value="1"/>
</dbReference>
<protein>
    <submittedName>
        <fullName evidence="4">GNAT family N-acetyltransferase</fullName>
    </submittedName>
</protein>
<keyword evidence="1" id="KW-0808">Transferase</keyword>